<gene>
    <name evidence="1" type="ORF">MICAC_1130007</name>
</gene>
<evidence type="ECO:0000313" key="2">
    <source>
        <dbReference type="Proteomes" id="UP000003480"/>
    </source>
</evidence>
<dbReference type="EMBL" id="CAIJ01000017">
    <property type="protein sequence ID" value="CCI00732.1"/>
    <property type="molecule type" value="Genomic_DNA"/>
</dbReference>
<comment type="caution">
    <text evidence="1">The sequence shown here is derived from an EMBL/GenBank/DDBJ whole genome shotgun (WGS) entry which is preliminary data.</text>
</comment>
<sequence>MTVKKLIQTAIDNLPEEQLDELYQLIKNFTASKNNLLEEKSSLFKRRFPVENMVDKAKILGDMVSPIVDEEDWECLK</sequence>
<dbReference type="HOGENOM" id="CLU_2634081_0_0_3"/>
<name>I4FYH1_MICAE</name>
<evidence type="ECO:0008006" key="3">
    <source>
        <dbReference type="Google" id="ProtNLM"/>
    </source>
</evidence>
<proteinExistence type="predicted"/>
<evidence type="ECO:0000313" key="1">
    <source>
        <dbReference type="EMBL" id="CCI00732.1"/>
    </source>
</evidence>
<dbReference type="RefSeq" id="WP_002765718.1">
    <property type="nucleotide sequence ID" value="NZ_HE972943.1"/>
</dbReference>
<accession>I4FYH1</accession>
<organism evidence="1 2">
    <name type="scientific">Microcystis aeruginosa PCC 9443</name>
    <dbReference type="NCBI Taxonomy" id="1160281"/>
    <lineage>
        <taxon>Bacteria</taxon>
        <taxon>Bacillati</taxon>
        <taxon>Cyanobacteriota</taxon>
        <taxon>Cyanophyceae</taxon>
        <taxon>Oscillatoriophycideae</taxon>
        <taxon>Chroococcales</taxon>
        <taxon>Microcystaceae</taxon>
        <taxon>Microcystis</taxon>
    </lineage>
</organism>
<dbReference type="AlphaFoldDB" id="I4FYH1"/>
<reference evidence="1 2" key="1">
    <citation type="submission" date="2012-04" db="EMBL/GenBank/DDBJ databases">
        <authorList>
            <person name="Genoscope - CEA"/>
        </authorList>
    </citation>
    <scope>NUCLEOTIDE SEQUENCE [LARGE SCALE GENOMIC DNA]</scope>
    <source>
        <strain evidence="1 2">9443</strain>
    </source>
</reference>
<dbReference type="Proteomes" id="UP000003480">
    <property type="component" value="Unassembled WGS sequence"/>
</dbReference>
<protein>
    <recommendedName>
        <fullName evidence="3">DUF2281 domain-containing protein</fullName>
    </recommendedName>
</protein>